<reference evidence="1" key="1">
    <citation type="submission" date="2018-05" db="EMBL/GenBank/DDBJ databases">
        <authorList>
            <person name="Lanie J.A."/>
            <person name="Ng W.-L."/>
            <person name="Kazmierczak K.M."/>
            <person name="Andrzejewski T.M."/>
            <person name="Davidsen T.M."/>
            <person name="Wayne K.J."/>
            <person name="Tettelin H."/>
            <person name="Glass J.I."/>
            <person name="Rusch D."/>
            <person name="Podicherti R."/>
            <person name="Tsui H.-C.T."/>
            <person name="Winkler M.E."/>
        </authorList>
    </citation>
    <scope>NUCLEOTIDE SEQUENCE</scope>
</reference>
<sequence>MNLENLTSSEHPFKHWEISNCLGIKTLDEISYSNIPDGNRAYDGTRAADHTGQGIDGKLRLFLDLNNYETYPNLTNVINELQKKEVYKKIGNLINKDLSKSFVRLEIIGDKKGFWLKPHKDISEKIMTMMIWANPYNESDSLGTDLYDNDFKLVKTIKYLHNNGYFFSSGQDTWHGLELKEIKKERRCIQINYVSFQTDWPVEN</sequence>
<dbReference type="AlphaFoldDB" id="A0A382U9D3"/>
<evidence type="ECO:0008006" key="2">
    <source>
        <dbReference type="Google" id="ProtNLM"/>
    </source>
</evidence>
<dbReference type="Gene3D" id="2.60.120.620">
    <property type="entry name" value="q2cbj1_9rhob like domain"/>
    <property type="match status" value="1"/>
</dbReference>
<protein>
    <recommendedName>
        <fullName evidence="2">Prolyl 4-hydroxylase alpha subunit Fe(2+) 2OG dioxygenase domain-containing protein</fullName>
    </recommendedName>
</protein>
<dbReference type="EMBL" id="UINC01142178">
    <property type="protein sequence ID" value="SVD30361.1"/>
    <property type="molecule type" value="Genomic_DNA"/>
</dbReference>
<proteinExistence type="predicted"/>
<accession>A0A382U9D3</accession>
<evidence type="ECO:0000313" key="1">
    <source>
        <dbReference type="EMBL" id="SVD30361.1"/>
    </source>
</evidence>
<organism evidence="1">
    <name type="scientific">marine metagenome</name>
    <dbReference type="NCBI Taxonomy" id="408172"/>
    <lineage>
        <taxon>unclassified sequences</taxon>
        <taxon>metagenomes</taxon>
        <taxon>ecological metagenomes</taxon>
    </lineage>
</organism>
<name>A0A382U9D3_9ZZZZ</name>
<gene>
    <name evidence="1" type="ORF">METZ01_LOCUS383215</name>
</gene>